<evidence type="ECO:0000256" key="1">
    <source>
        <dbReference type="SAM" id="Phobius"/>
    </source>
</evidence>
<dbReference type="Proteomes" id="UP000051845">
    <property type="component" value="Unassembled WGS sequence"/>
</dbReference>
<gene>
    <name evidence="2" type="ORF">FC82_GL000136</name>
</gene>
<reference evidence="2 3" key="1">
    <citation type="journal article" date="2015" name="Genome Announc.">
        <title>Expanding the biotechnology potential of lactobacilli through comparative genomics of 213 strains and associated genera.</title>
        <authorList>
            <person name="Sun Z."/>
            <person name="Harris H.M."/>
            <person name="McCann A."/>
            <person name="Guo C."/>
            <person name="Argimon S."/>
            <person name="Zhang W."/>
            <person name="Yang X."/>
            <person name="Jeffery I.B."/>
            <person name="Cooney J.C."/>
            <person name="Kagawa T.F."/>
            <person name="Liu W."/>
            <person name="Song Y."/>
            <person name="Salvetti E."/>
            <person name="Wrobel A."/>
            <person name="Rasinkangas P."/>
            <person name="Parkhill J."/>
            <person name="Rea M.C."/>
            <person name="O'Sullivan O."/>
            <person name="Ritari J."/>
            <person name="Douillard F.P."/>
            <person name="Paul Ross R."/>
            <person name="Yang R."/>
            <person name="Briner A.E."/>
            <person name="Felis G.E."/>
            <person name="de Vos W.M."/>
            <person name="Barrangou R."/>
            <person name="Klaenhammer T.R."/>
            <person name="Caufield P.W."/>
            <person name="Cui Y."/>
            <person name="Zhang H."/>
            <person name="O'Toole P.W."/>
        </authorList>
    </citation>
    <scope>NUCLEOTIDE SEQUENCE [LARGE SCALE GENOMIC DNA]</scope>
    <source>
        <strain evidence="2 3">DSM 20515</strain>
    </source>
</reference>
<protein>
    <recommendedName>
        <fullName evidence="4">Hydrophobic protein</fullName>
    </recommendedName>
</protein>
<dbReference type="EMBL" id="AYYR01000078">
    <property type="protein sequence ID" value="KRM74507.1"/>
    <property type="molecule type" value="Genomic_DNA"/>
</dbReference>
<feature type="transmembrane region" description="Helical" evidence="1">
    <location>
        <begin position="96"/>
        <end position="117"/>
    </location>
</feature>
<name>A0A0R2BD87_SECCO</name>
<organism evidence="2 3">
    <name type="scientific">Secundilactobacillus collinoides DSM 20515 = JCM 1123</name>
    <dbReference type="NCBI Taxonomy" id="1423733"/>
    <lineage>
        <taxon>Bacteria</taxon>
        <taxon>Bacillati</taxon>
        <taxon>Bacillota</taxon>
        <taxon>Bacilli</taxon>
        <taxon>Lactobacillales</taxon>
        <taxon>Lactobacillaceae</taxon>
        <taxon>Secundilactobacillus</taxon>
    </lineage>
</organism>
<accession>A0A0R2BD87</accession>
<sequence length="192" mass="22266">MGIVMYLILLWGIYRVTRKAFEFEKTSRMEQVIIPAYSLLMFLITMDWRLSSIGLLVVLAVVAVGIAWFQASGTEIKVTGDLDRYQRPEVLLKKNWRYVVGWVAVFLIGFAVGVFQAGEFSYSELVSELGQEVREDLFSFAKLGSKYDWYVWAVSGISSYAYTWLLKRREPTLEQALAHQKSRKERRKNELK</sequence>
<proteinExistence type="predicted"/>
<keyword evidence="1" id="KW-0812">Transmembrane</keyword>
<evidence type="ECO:0000313" key="2">
    <source>
        <dbReference type="EMBL" id="KRM74507.1"/>
    </source>
</evidence>
<dbReference type="STRING" id="33960.TY91_16005"/>
<evidence type="ECO:0000313" key="3">
    <source>
        <dbReference type="Proteomes" id="UP000051845"/>
    </source>
</evidence>
<keyword evidence="1" id="KW-0472">Membrane</keyword>
<feature type="transmembrane region" description="Helical" evidence="1">
    <location>
        <begin position="48"/>
        <end position="69"/>
    </location>
</feature>
<evidence type="ECO:0008006" key="4">
    <source>
        <dbReference type="Google" id="ProtNLM"/>
    </source>
</evidence>
<dbReference type="PATRIC" id="fig|1423733.4.peg.145"/>
<feature type="transmembrane region" description="Helical" evidence="1">
    <location>
        <begin position="149"/>
        <end position="166"/>
    </location>
</feature>
<dbReference type="RefSeq" id="WP_054762142.1">
    <property type="nucleotide sequence ID" value="NZ_AYYR01000078.1"/>
</dbReference>
<keyword evidence="1" id="KW-1133">Transmembrane helix</keyword>
<comment type="caution">
    <text evidence="2">The sequence shown here is derived from an EMBL/GenBank/DDBJ whole genome shotgun (WGS) entry which is preliminary data.</text>
</comment>
<dbReference type="AlphaFoldDB" id="A0A0R2BD87"/>